<dbReference type="SUPFAM" id="SSF51905">
    <property type="entry name" value="FAD/NAD(P)-binding domain"/>
    <property type="match status" value="1"/>
</dbReference>
<protein>
    <submittedName>
        <fullName evidence="7">FAD/NAD(P)-binding domain-containing protein</fullName>
    </submittedName>
</protein>
<dbReference type="Gene3D" id="3.50.50.60">
    <property type="entry name" value="FAD/NAD(P)-binding domain"/>
    <property type="match status" value="1"/>
</dbReference>
<dbReference type="OrthoDB" id="420606at2759"/>
<evidence type="ECO:0000256" key="3">
    <source>
        <dbReference type="ARBA" id="ARBA00022827"/>
    </source>
</evidence>
<dbReference type="PRINTS" id="PR00420">
    <property type="entry name" value="RNGMNOXGNASE"/>
</dbReference>
<accession>A0A2H3K069</accession>
<keyword evidence="8" id="KW-1185">Reference proteome</keyword>
<keyword evidence="2" id="KW-0285">Flavoprotein</keyword>
<dbReference type="OMA" id="FYRWGLE"/>
<evidence type="ECO:0000313" key="8">
    <source>
        <dbReference type="Proteomes" id="UP000218811"/>
    </source>
</evidence>
<keyword evidence="4" id="KW-0560">Oxidoreductase</keyword>
<dbReference type="GO" id="GO:0004497">
    <property type="term" value="F:monooxygenase activity"/>
    <property type="evidence" value="ECO:0007669"/>
    <property type="project" value="UniProtKB-KW"/>
</dbReference>
<dbReference type="InterPro" id="IPR002938">
    <property type="entry name" value="FAD-bd"/>
</dbReference>
<evidence type="ECO:0000256" key="2">
    <source>
        <dbReference type="ARBA" id="ARBA00022630"/>
    </source>
</evidence>
<dbReference type="PANTHER" id="PTHR13789">
    <property type="entry name" value="MONOOXYGENASE"/>
    <property type="match status" value="1"/>
</dbReference>
<dbReference type="Pfam" id="PF01494">
    <property type="entry name" value="FAD_binding_3"/>
    <property type="match status" value="1"/>
</dbReference>
<evidence type="ECO:0000256" key="4">
    <source>
        <dbReference type="ARBA" id="ARBA00023002"/>
    </source>
</evidence>
<dbReference type="InterPro" id="IPR036188">
    <property type="entry name" value="FAD/NAD-bd_sf"/>
</dbReference>
<name>A0A2H3K069_WOLCO</name>
<dbReference type="EMBL" id="KB468146">
    <property type="protein sequence ID" value="PCH43508.1"/>
    <property type="molecule type" value="Genomic_DNA"/>
</dbReference>
<comment type="similarity">
    <text evidence="1">Belongs to the paxM FAD-dependent monooxygenase family.</text>
</comment>
<evidence type="ECO:0000256" key="5">
    <source>
        <dbReference type="ARBA" id="ARBA00023033"/>
    </source>
</evidence>
<evidence type="ECO:0000313" key="7">
    <source>
        <dbReference type="EMBL" id="PCH43508.1"/>
    </source>
</evidence>
<dbReference type="InterPro" id="IPR050493">
    <property type="entry name" value="FAD-dep_Monooxygenase_BioMet"/>
</dbReference>
<proteinExistence type="inferred from homology"/>
<dbReference type="Proteomes" id="UP000218811">
    <property type="component" value="Unassembled WGS sequence"/>
</dbReference>
<reference evidence="7 8" key="1">
    <citation type="journal article" date="2012" name="Science">
        <title>The Paleozoic origin of enzymatic lignin decomposition reconstructed from 31 fungal genomes.</title>
        <authorList>
            <person name="Floudas D."/>
            <person name="Binder M."/>
            <person name="Riley R."/>
            <person name="Barry K."/>
            <person name="Blanchette R.A."/>
            <person name="Henrissat B."/>
            <person name="Martinez A.T."/>
            <person name="Otillar R."/>
            <person name="Spatafora J.W."/>
            <person name="Yadav J.S."/>
            <person name="Aerts A."/>
            <person name="Benoit I."/>
            <person name="Boyd A."/>
            <person name="Carlson A."/>
            <person name="Copeland A."/>
            <person name="Coutinho P.M."/>
            <person name="de Vries R.P."/>
            <person name="Ferreira P."/>
            <person name="Findley K."/>
            <person name="Foster B."/>
            <person name="Gaskell J."/>
            <person name="Glotzer D."/>
            <person name="Gorecki P."/>
            <person name="Heitman J."/>
            <person name="Hesse C."/>
            <person name="Hori C."/>
            <person name="Igarashi K."/>
            <person name="Jurgens J.A."/>
            <person name="Kallen N."/>
            <person name="Kersten P."/>
            <person name="Kohler A."/>
            <person name="Kuees U."/>
            <person name="Kumar T.K.A."/>
            <person name="Kuo A."/>
            <person name="LaButti K."/>
            <person name="Larrondo L.F."/>
            <person name="Lindquist E."/>
            <person name="Ling A."/>
            <person name="Lombard V."/>
            <person name="Lucas S."/>
            <person name="Lundell T."/>
            <person name="Martin R."/>
            <person name="McLaughlin D.J."/>
            <person name="Morgenstern I."/>
            <person name="Morin E."/>
            <person name="Murat C."/>
            <person name="Nagy L.G."/>
            <person name="Nolan M."/>
            <person name="Ohm R.A."/>
            <person name="Patyshakuliyeva A."/>
            <person name="Rokas A."/>
            <person name="Ruiz-Duenas F.J."/>
            <person name="Sabat G."/>
            <person name="Salamov A."/>
            <person name="Samejima M."/>
            <person name="Schmutz J."/>
            <person name="Slot J.C."/>
            <person name="St John F."/>
            <person name="Stenlid J."/>
            <person name="Sun H."/>
            <person name="Sun S."/>
            <person name="Syed K."/>
            <person name="Tsang A."/>
            <person name="Wiebenga A."/>
            <person name="Young D."/>
            <person name="Pisabarro A."/>
            <person name="Eastwood D.C."/>
            <person name="Martin F."/>
            <person name="Cullen D."/>
            <person name="Grigoriev I.V."/>
            <person name="Hibbett D.S."/>
        </authorList>
    </citation>
    <scope>NUCLEOTIDE SEQUENCE [LARGE SCALE GENOMIC DNA]</scope>
    <source>
        <strain evidence="7 8">MD-104</strain>
    </source>
</reference>
<sequence>MTSVPDFLPIDVLVLGGGISGLTAAVALARAGHRVTVLDEGDDFNQTQPAGGCRLAPNMSRIFYRWGLEEDLKRISVVSQYVQFAHYNTGRVAANGEWIDDFRIESGGEFLSMLYADFRKFIYDAAIKHGVMVRPRTRVASINVRYERPSVTLESGEEVSADLLIGADGRRGLSRQLVLQAHAAGRAVQDDETYKRMMMYNVVVPTAKMEEDPELATFLHSEVGTVFSWFSDARGVMGFPAGNNEFAMHVYAPGDAEVVLDPNAMDVDRAELLKALIDCEPRLLKIAQLAERVISVPVVERDHLKDWLHPGGPLLVIGEAAHPLIAGSLYAVSLATGDGMFLGRLFSNLRRHAQITPFLTAANERRTARIAQVQRIQRVNPATMALPPGVDLARYLAPTVGHMGDDEAAAFTEEAIRVVFAYDPEDDADDWWVEWGLLQERAGGEVPSTPAIELDIREH</sequence>
<keyword evidence="5" id="KW-0503">Monooxygenase</keyword>
<evidence type="ECO:0000259" key="6">
    <source>
        <dbReference type="Pfam" id="PF01494"/>
    </source>
</evidence>
<keyword evidence="3" id="KW-0274">FAD</keyword>
<dbReference type="PANTHER" id="PTHR13789:SF306">
    <property type="entry name" value="HYDROXYLASE, PUTATIVE-RELATED"/>
    <property type="match status" value="1"/>
</dbReference>
<organism evidence="7 8">
    <name type="scientific">Wolfiporia cocos (strain MD-104)</name>
    <name type="common">Brown rot fungus</name>
    <dbReference type="NCBI Taxonomy" id="742152"/>
    <lineage>
        <taxon>Eukaryota</taxon>
        <taxon>Fungi</taxon>
        <taxon>Dikarya</taxon>
        <taxon>Basidiomycota</taxon>
        <taxon>Agaricomycotina</taxon>
        <taxon>Agaricomycetes</taxon>
        <taxon>Polyporales</taxon>
        <taxon>Phaeolaceae</taxon>
        <taxon>Wolfiporia</taxon>
    </lineage>
</organism>
<dbReference type="GO" id="GO:0071949">
    <property type="term" value="F:FAD binding"/>
    <property type="evidence" value="ECO:0007669"/>
    <property type="project" value="InterPro"/>
</dbReference>
<dbReference type="AlphaFoldDB" id="A0A2H3K069"/>
<gene>
    <name evidence="7" type="ORF">WOLCODRAFT_122081</name>
</gene>
<dbReference type="STRING" id="742152.A0A2H3K069"/>
<feature type="domain" description="FAD-binding" evidence="6">
    <location>
        <begin position="11"/>
        <end position="344"/>
    </location>
</feature>
<evidence type="ECO:0000256" key="1">
    <source>
        <dbReference type="ARBA" id="ARBA00007992"/>
    </source>
</evidence>